<keyword evidence="2 4" id="KW-0238">DNA-binding</keyword>
<dbReference type="PRINTS" id="PR00455">
    <property type="entry name" value="HTHTETR"/>
</dbReference>
<dbReference type="RefSeq" id="WP_109729851.1">
    <property type="nucleotide sequence ID" value="NZ_BAAACK010000007.1"/>
</dbReference>
<proteinExistence type="predicted"/>
<organism evidence="6 7">
    <name type="scientific">Faecalicatena orotica</name>
    <dbReference type="NCBI Taxonomy" id="1544"/>
    <lineage>
        <taxon>Bacteria</taxon>
        <taxon>Bacillati</taxon>
        <taxon>Bacillota</taxon>
        <taxon>Clostridia</taxon>
        <taxon>Lachnospirales</taxon>
        <taxon>Lachnospiraceae</taxon>
        <taxon>Faecalicatena</taxon>
    </lineage>
</organism>
<dbReference type="InterPro" id="IPR009057">
    <property type="entry name" value="Homeodomain-like_sf"/>
</dbReference>
<keyword evidence="3" id="KW-0804">Transcription</keyword>
<dbReference type="Gene3D" id="1.10.357.10">
    <property type="entry name" value="Tetracycline Repressor, domain 2"/>
    <property type="match status" value="1"/>
</dbReference>
<dbReference type="PANTHER" id="PTHR30055:SF234">
    <property type="entry name" value="HTH-TYPE TRANSCRIPTIONAL REGULATOR BETI"/>
    <property type="match status" value="1"/>
</dbReference>
<comment type="caution">
    <text evidence="6">The sequence shown here is derived from an EMBL/GenBank/DDBJ whole genome shotgun (WGS) entry which is preliminary data.</text>
</comment>
<dbReference type="OrthoDB" id="9812993at2"/>
<dbReference type="InterPro" id="IPR050109">
    <property type="entry name" value="HTH-type_TetR-like_transc_reg"/>
</dbReference>
<evidence type="ECO:0000259" key="5">
    <source>
        <dbReference type="PROSITE" id="PS50977"/>
    </source>
</evidence>
<evidence type="ECO:0000313" key="7">
    <source>
        <dbReference type="Proteomes" id="UP000245845"/>
    </source>
</evidence>
<name>A0A2Y9BBE1_9FIRM</name>
<dbReference type="Proteomes" id="UP000245845">
    <property type="component" value="Unassembled WGS sequence"/>
</dbReference>
<dbReference type="PROSITE" id="PS01081">
    <property type="entry name" value="HTH_TETR_1"/>
    <property type="match status" value="1"/>
</dbReference>
<evidence type="ECO:0000256" key="3">
    <source>
        <dbReference type="ARBA" id="ARBA00023163"/>
    </source>
</evidence>
<dbReference type="GO" id="GO:0003700">
    <property type="term" value="F:DNA-binding transcription factor activity"/>
    <property type="evidence" value="ECO:0007669"/>
    <property type="project" value="TreeGrafter"/>
</dbReference>
<evidence type="ECO:0000313" key="6">
    <source>
        <dbReference type="EMBL" id="PWJ32254.1"/>
    </source>
</evidence>
<evidence type="ECO:0000256" key="4">
    <source>
        <dbReference type="PROSITE-ProRule" id="PRU00335"/>
    </source>
</evidence>
<gene>
    <name evidence="6" type="ORF">A8806_101542</name>
</gene>
<evidence type="ECO:0000256" key="1">
    <source>
        <dbReference type="ARBA" id="ARBA00023015"/>
    </source>
</evidence>
<dbReference type="PROSITE" id="PS50977">
    <property type="entry name" value="HTH_TETR_2"/>
    <property type="match status" value="1"/>
</dbReference>
<dbReference type="InterPro" id="IPR023772">
    <property type="entry name" value="DNA-bd_HTH_TetR-type_CS"/>
</dbReference>
<dbReference type="GO" id="GO:0000976">
    <property type="term" value="F:transcription cis-regulatory region binding"/>
    <property type="evidence" value="ECO:0007669"/>
    <property type="project" value="TreeGrafter"/>
</dbReference>
<keyword evidence="1" id="KW-0805">Transcription regulation</keyword>
<sequence>MNTIVTSREAILAESRKLVMEKGIDSVSMRSVAAACNVAVGSIYNYFPSKADLISAAVEDVWKDIFHMSGESMKFEHFTDCLAWLYERIQKGCEQYPGFFTLHSVSFAAEDKSSGRRMMEKYFAHIRQNLLHVLAADPLVREDAFDDQLSAGQFVDMIFTLLTSLLLQNQKCCEPLLVVAARCIYEYNIESSEGGFYED</sequence>
<dbReference type="AlphaFoldDB" id="A0A2Y9BBE1"/>
<dbReference type="EMBL" id="QGDL01000001">
    <property type="protein sequence ID" value="PWJ32254.1"/>
    <property type="molecule type" value="Genomic_DNA"/>
</dbReference>
<feature type="domain" description="HTH tetR-type" evidence="5">
    <location>
        <begin position="5"/>
        <end position="65"/>
    </location>
</feature>
<accession>A0A2Y9BBE1</accession>
<keyword evidence="7" id="KW-1185">Reference proteome</keyword>
<dbReference type="InterPro" id="IPR001647">
    <property type="entry name" value="HTH_TetR"/>
</dbReference>
<evidence type="ECO:0000256" key="2">
    <source>
        <dbReference type="ARBA" id="ARBA00023125"/>
    </source>
</evidence>
<dbReference type="SUPFAM" id="SSF46689">
    <property type="entry name" value="Homeodomain-like"/>
    <property type="match status" value="1"/>
</dbReference>
<dbReference type="Pfam" id="PF00440">
    <property type="entry name" value="TetR_N"/>
    <property type="match status" value="1"/>
</dbReference>
<feature type="DNA-binding region" description="H-T-H motif" evidence="4">
    <location>
        <begin position="28"/>
        <end position="47"/>
    </location>
</feature>
<reference evidence="6 7" key="1">
    <citation type="submission" date="2018-05" db="EMBL/GenBank/DDBJ databases">
        <title>The Hungate 1000. A catalogue of reference genomes from the rumen microbiome.</title>
        <authorList>
            <person name="Kelly W."/>
        </authorList>
    </citation>
    <scope>NUCLEOTIDE SEQUENCE [LARGE SCALE GENOMIC DNA]</scope>
    <source>
        <strain evidence="6 7">NLAE-zl-C242</strain>
    </source>
</reference>
<protein>
    <submittedName>
        <fullName evidence="6">TetR family transcriptional regulator</fullName>
    </submittedName>
</protein>
<dbReference type="PANTHER" id="PTHR30055">
    <property type="entry name" value="HTH-TYPE TRANSCRIPTIONAL REGULATOR RUTR"/>
    <property type="match status" value="1"/>
</dbReference>